<dbReference type="GO" id="GO:0005886">
    <property type="term" value="C:plasma membrane"/>
    <property type="evidence" value="ECO:0007669"/>
    <property type="project" value="UniProtKB-SubCell"/>
</dbReference>
<dbReference type="Pfam" id="PF02687">
    <property type="entry name" value="FtsX"/>
    <property type="match status" value="2"/>
</dbReference>
<organism evidence="9 10">
    <name type="scientific">Krasilnikoviella flava</name>
    <dbReference type="NCBI Taxonomy" id="526729"/>
    <lineage>
        <taxon>Bacteria</taxon>
        <taxon>Bacillati</taxon>
        <taxon>Actinomycetota</taxon>
        <taxon>Actinomycetes</taxon>
        <taxon>Micrococcales</taxon>
        <taxon>Promicromonosporaceae</taxon>
        <taxon>Krasilnikoviella</taxon>
    </lineage>
</organism>
<dbReference type="GO" id="GO:0022857">
    <property type="term" value="F:transmembrane transporter activity"/>
    <property type="evidence" value="ECO:0007669"/>
    <property type="project" value="TreeGrafter"/>
</dbReference>
<evidence type="ECO:0000256" key="3">
    <source>
        <dbReference type="ARBA" id="ARBA00022692"/>
    </source>
</evidence>
<dbReference type="PANTHER" id="PTHR30572:SF4">
    <property type="entry name" value="ABC TRANSPORTER PERMEASE YTRF"/>
    <property type="match status" value="1"/>
</dbReference>
<dbReference type="InterPro" id="IPR003838">
    <property type="entry name" value="ABC3_permease_C"/>
</dbReference>
<feature type="transmembrane region" description="Helical" evidence="7">
    <location>
        <begin position="328"/>
        <end position="353"/>
    </location>
</feature>
<dbReference type="PANTHER" id="PTHR30572">
    <property type="entry name" value="MEMBRANE COMPONENT OF TRANSPORTER-RELATED"/>
    <property type="match status" value="1"/>
</dbReference>
<sequence length="878" mass="88035">MIRLTLSQMRRSVGRLAAAGLAIVIGTAFVAITLLAGNVITRTTYDSIAAQFTGADLVVRGVPADDTALDAVRDTDGVATADPQLMSYQQLEAGGRTIFQGVLAEPTDTSVLPLEVADGNLPEASGEIALPVDVAERLDTTTGDTVTLVRNVLEGDQESDEDAWTEVREQLTVSGTLTDPYGAYSMQGGAAVAPAADVTAWDDDLRAPGEEPVEPTTVLVTLDDGTDVETARTAITGALTSAAAGSGTDTSGLKVVTPSEHAETVATEMTGGDNVIFTTFVLVFAAVALLVAALVIANTFQVLVAQRTRTLALLRCVGADKGQLRRSVLFEAAVLGLVSSVVGLAAGVGLGQAALTIGRGMDLGVPLPATVDITPAVILIPLVVGTLVTLVAALSPARAATRVAPLEALRPADAPSGARGAGRVRLVLSTLVAVVGFALLGGGVAVSTVGGEPSLGLMVGVAGGVLSFLGVLVGAVFWLPRVVALAGRLVGMSGPTARLAAANTLRNPRRTAATSTALLIGVTLVGMMSTGAASARVTMDAELDSRYPVDVTVSTDLSSDPVSVAAGDAAVPAVPGTLAGTVRDVAGVATVVESPATAAQVAGDGVDDGLAMTVRAVDPADAGSVLRSTEMVAPLAAGTAVVPEELSEVWNISDGQTLTLTGPDGSLEVTAAVTDLADSGLLVVPDDLASLDADAPVTSLWVGLDDPGDAASVVPTIQDAVADTEAPADVMGAAVERAGFQQVIDTALGIVVGLLAAAVVIALIGVANTLSLSVIERRRESATLRAIGLSKGQLRGMLAVEGLLIALVGAALGVLLGLVYGWAGAAAALGWAGTPVIVVPWRDVLLMLVVAAVAGLVASVAPARTAVKTSPVEALASE</sequence>
<feature type="transmembrane region" description="Helical" evidence="7">
    <location>
        <begin position="455"/>
        <end position="479"/>
    </location>
</feature>
<keyword evidence="2" id="KW-1003">Cell membrane</keyword>
<evidence type="ECO:0000256" key="5">
    <source>
        <dbReference type="ARBA" id="ARBA00023136"/>
    </source>
</evidence>
<keyword evidence="3 7" id="KW-0812">Transmembrane</keyword>
<feature type="transmembrane region" description="Helical" evidence="7">
    <location>
        <begin position="747"/>
        <end position="775"/>
    </location>
</feature>
<feature type="transmembrane region" description="Helical" evidence="7">
    <location>
        <begin position="426"/>
        <end position="449"/>
    </location>
</feature>
<feature type="transmembrane region" description="Helical" evidence="7">
    <location>
        <begin position="796"/>
        <end position="823"/>
    </location>
</feature>
<keyword evidence="4 7" id="KW-1133">Transmembrane helix</keyword>
<name>A0A1T5IB27_9MICO</name>
<gene>
    <name evidence="9" type="ORF">SAMN04324258_0277</name>
</gene>
<protein>
    <submittedName>
        <fullName evidence="9">Putative ABC transport system permease protein</fullName>
    </submittedName>
</protein>
<dbReference type="InterPro" id="IPR050250">
    <property type="entry name" value="Macrolide_Exporter_MacB"/>
</dbReference>
<accession>A0A1T5IB27</accession>
<evidence type="ECO:0000256" key="1">
    <source>
        <dbReference type="ARBA" id="ARBA00004651"/>
    </source>
</evidence>
<dbReference type="STRING" id="526729.SAMN04324258_0277"/>
<feature type="transmembrane region" description="Helical" evidence="7">
    <location>
        <begin position="516"/>
        <end position="535"/>
    </location>
</feature>
<evidence type="ECO:0000313" key="10">
    <source>
        <dbReference type="Proteomes" id="UP000189777"/>
    </source>
</evidence>
<dbReference type="Proteomes" id="UP000189777">
    <property type="component" value="Unassembled WGS sequence"/>
</dbReference>
<feature type="domain" description="ABC3 transporter permease C-terminal" evidence="8">
    <location>
        <begin position="283"/>
        <end position="403"/>
    </location>
</feature>
<feature type="transmembrane region" description="Helical" evidence="7">
    <location>
        <begin position="275"/>
        <end position="297"/>
    </location>
</feature>
<dbReference type="AlphaFoldDB" id="A0A1T5IB27"/>
<evidence type="ECO:0000256" key="7">
    <source>
        <dbReference type="SAM" id="Phobius"/>
    </source>
</evidence>
<keyword evidence="10" id="KW-1185">Reference proteome</keyword>
<evidence type="ECO:0000259" key="8">
    <source>
        <dbReference type="Pfam" id="PF02687"/>
    </source>
</evidence>
<feature type="transmembrane region" description="Helical" evidence="7">
    <location>
        <begin position="373"/>
        <end position="394"/>
    </location>
</feature>
<dbReference type="EMBL" id="FUZQ01000001">
    <property type="protein sequence ID" value="SKC36371.1"/>
    <property type="molecule type" value="Genomic_DNA"/>
</dbReference>
<reference evidence="9 10" key="1">
    <citation type="submission" date="2017-02" db="EMBL/GenBank/DDBJ databases">
        <authorList>
            <person name="Peterson S.W."/>
        </authorList>
    </citation>
    <scope>NUCLEOTIDE SEQUENCE [LARGE SCALE GENOMIC DNA]</scope>
    <source>
        <strain evidence="9 10">DSM 21481</strain>
    </source>
</reference>
<comment type="subcellular location">
    <subcellularLocation>
        <location evidence="1">Cell membrane</location>
        <topology evidence="1">Multi-pass membrane protein</topology>
    </subcellularLocation>
</comment>
<evidence type="ECO:0000256" key="2">
    <source>
        <dbReference type="ARBA" id="ARBA00022475"/>
    </source>
</evidence>
<feature type="transmembrane region" description="Helical" evidence="7">
    <location>
        <begin position="843"/>
        <end position="861"/>
    </location>
</feature>
<keyword evidence="5 7" id="KW-0472">Membrane</keyword>
<evidence type="ECO:0000256" key="4">
    <source>
        <dbReference type="ARBA" id="ARBA00022989"/>
    </source>
</evidence>
<feature type="domain" description="ABC3 transporter permease C-terminal" evidence="8">
    <location>
        <begin position="754"/>
        <end position="871"/>
    </location>
</feature>
<evidence type="ECO:0000313" key="9">
    <source>
        <dbReference type="EMBL" id="SKC36371.1"/>
    </source>
</evidence>
<feature type="transmembrane region" description="Helical" evidence="7">
    <location>
        <begin position="12"/>
        <end position="36"/>
    </location>
</feature>
<comment type="similarity">
    <text evidence="6">Belongs to the ABC-4 integral membrane protein family.</text>
</comment>
<evidence type="ECO:0000256" key="6">
    <source>
        <dbReference type="ARBA" id="ARBA00038076"/>
    </source>
</evidence>
<dbReference type="OrthoDB" id="9780560at2"/>
<proteinExistence type="inferred from homology"/>